<dbReference type="PROSITE" id="PS50943">
    <property type="entry name" value="HTH_CROC1"/>
    <property type="match status" value="1"/>
</dbReference>
<dbReference type="Pfam" id="PF01381">
    <property type="entry name" value="HTH_3"/>
    <property type="match status" value="1"/>
</dbReference>
<evidence type="ECO:0000256" key="2">
    <source>
        <dbReference type="ARBA" id="ARBA00023125"/>
    </source>
</evidence>
<feature type="domain" description="HTH cro/C1-type" evidence="4">
    <location>
        <begin position="7"/>
        <end position="60"/>
    </location>
</feature>
<dbReference type="PANTHER" id="PTHR40661">
    <property type="match status" value="1"/>
</dbReference>
<evidence type="ECO:0000259" key="4">
    <source>
        <dbReference type="PROSITE" id="PS50943"/>
    </source>
</evidence>
<name>A0ABS5K722_9BACT</name>
<dbReference type="Gene3D" id="1.10.260.40">
    <property type="entry name" value="lambda repressor-like DNA-binding domains"/>
    <property type="match status" value="1"/>
</dbReference>
<dbReference type="InterPro" id="IPR001387">
    <property type="entry name" value="Cro/C1-type_HTH"/>
</dbReference>
<gene>
    <name evidence="5" type="ORF">KEM09_05230</name>
</gene>
<keyword evidence="6" id="KW-1185">Reference proteome</keyword>
<dbReference type="SUPFAM" id="SSF51306">
    <property type="entry name" value="LexA/Signal peptidase"/>
    <property type="match status" value="1"/>
</dbReference>
<reference evidence="5 6" key="1">
    <citation type="journal article" date="2014" name="Int. J. Syst. Evol. Microbiol.">
        <title>Carboxylicivirga gen. nov. in the family Marinilabiliaceae with two novel species, Carboxylicivirga mesophila sp. nov. and Carboxylicivirga taeanensis sp. nov., and reclassification of Cytophaga fermentans as Saccharicrinis fermentans gen. nov., comb. nov.</title>
        <authorList>
            <person name="Yang S.H."/>
            <person name="Seo H.S."/>
            <person name="Woo J.H."/>
            <person name="Oh H.M."/>
            <person name="Jang H."/>
            <person name="Lee J.H."/>
            <person name="Kim S.J."/>
            <person name="Kwon K.K."/>
        </authorList>
    </citation>
    <scope>NUCLEOTIDE SEQUENCE [LARGE SCALE GENOMIC DNA]</scope>
    <source>
        <strain evidence="5 6">JCM 18290</strain>
    </source>
</reference>
<protein>
    <submittedName>
        <fullName evidence="5">Helix-turn-helix domain-containing protein</fullName>
    </submittedName>
</protein>
<keyword evidence="1" id="KW-0805">Transcription regulation</keyword>
<evidence type="ECO:0000256" key="3">
    <source>
        <dbReference type="ARBA" id="ARBA00023163"/>
    </source>
</evidence>
<dbReference type="CDD" id="cd00093">
    <property type="entry name" value="HTH_XRE"/>
    <property type="match status" value="1"/>
</dbReference>
<dbReference type="PANTHER" id="PTHR40661:SF3">
    <property type="entry name" value="FELS-1 PROPHAGE TRANSCRIPTIONAL REGULATOR"/>
    <property type="match status" value="1"/>
</dbReference>
<dbReference type="SUPFAM" id="SSF47413">
    <property type="entry name" value="lambda repressor-like DNA-binding domains"/>
    <property type="match status" value="1"/>
</dbReference>
<sequence>MYFADNIKFLRKRKGMSQSDLSVVLELTRTTLAGYEKSVQPPFKTLIRFAEYFNVSIDALVRYKLDALSEFQLSQIEGGFDIDVTGQKLRLLTISVSDEGEENIELVPVKAQAGYASDYGDTGFIASLPKFSLPFLPKDKTYRTFQIQGDSMLPIPEGAWVTGSYIQNWQMIKDGTPCIVVTRDEGIVFKVVYNQVQSKQSLLLVSTNRLYKPYELNVSQIVEVWQFETYNGFEIER</sequence>
<evidence type="ECO:0000256" key="1">
    <source>
        <dbReference type="ARBA" id="ARBA00023015"/>
    </source>
</evidence>
<keyword evidence="3" id="KW-0804">Transcription</keyword>
<dbReference type="RefSeq" id="WP_212226438.1">
    <property type="nucleotide sequence ID" value="NZ_JAGUCN010000004.1"/>
</dbReference>
<evidence type="ECO:0000313" key="6">
    <source>
        <dbReference type="Proteomes" id="UP000721861"/>
    </source>
</evidence>
<dbReference type="Gene3D" id="2.10.109.10">
    <property type="entry name" value="Umud Fragment, subunit A"/>
    <property type="match status" value="1"/>
</dbReference>
<evidence type="ECO:0000313" key="5">
    <source>
        <dbReference type="EMBL" id="MBS2210789.1"/>
    </source>
</evidence>
<dbReference type="InterPro" id="IPR010982">
    <property type="entry name" value="Lambda_DNA-bd_dom_sf"/>
</dbReference>
<proteinExistence type="predicted"/>
<dbReference type="Proteomes" id="UP000721861">
    <property type="component" value="Unassembled WGS sequence"/>
</dbReference>
<organism evidence="5 6">
    <name type="scientific">Carboxylicivirga mesophila</name>
    <dbReference type="NCBI Taxonomy" id="1166478"/>
    <lineage>
        <taxon>Bacteria</taxon>
        <taxon>Pseudomonadati</taxon>
        <taxon>Bacteroidota</taxon>
        <taxon>Bacteroidia</taxon>
        <taxon>Marinilabiliales</taxon>
        <taxon>Marinilabiliaceae</taxon>
        <taxon>Carboxylicivirga</taxon>
    </lineage>
</organism>
<dbReference type="InterPro" id="IPR036286">
    <property type="entry name" value="LexA/Signal_pep-like_sf"/>
</dbReference>
<keyword evidence="2" id="KW-0238">DNA-binding</keyword>
<accession>A0ABS5K722</accession>
<dbReference type="SMART" id="SM00530">
    <property type="entry name" value="HTH_XRE"/>
    <property type="match status" value="1"/>
</dbReference>
<dbReference type="EMBL" id="JAGUCN010000004">
    <property type="protein sequence ID" value="MBS2210789.1"/>
    <property type="molecule type" value="Genomic_DNA"/>
</dbReference>
<comment type="caution">
    <text evidence="5">The sequence shown here is derived from an EMBL/GenBank/DDBJ whole genome shotgun (WGS) entry which is preliminary data.</text>
</comment>